<keyword evidence="6 9" id="KW-0472">Membrane</keyword>
<dbReference type="InterPro" id="IPR003280">
    <property type="entry name" value="2pore_dom_K_chnl"/>
</dbReference>
<dbReference type="RefSeq" id="WP_141447542.1">
    <property type="nucleotide sequence ID" value="NZ_CP041217.1"/>
</dbReference>
<organism evidence="11 12">
    <name type="scientific">Saccharibacillus brassicae</name>
    <dbReference type="NCBI Taxonomy" id="2583377"/>
    <lineage>
        <taxon>Bacteria</taxon>
        <taxon>Bacillati</taxon>
        <taxon>Bacillota</taxon>
        <taxon>Bacilli</taxon>
        <taxon>Bacillales</taxon>
        <taxon>Paenibacillaceae</taxon>
        <taxon>Saccharibacillus</taxon>
    </lineage>
</organism>
<dbReference type="Pfam" id="PF07885">
    <property type="entry name" value="Ion_trans_2"/>
    <property type="match status" value="1"/>
</dbReference>
<evidence type="ECO:0000313" key="12">
    <source>
        <dbReference type="Proteomes" id="UP000316968"/>
    </source>
</evidence>
<dbReference type="Proteomes" id="UP000316968">
    <property type="component" value="Chromosome"/>
</dbReference>
<dbReference type="InterPro" id="IPR013099">
    <property type="entry name" value="K_chnl_dom"/>
</dbReference>
<evidence type="ECO:0000256" key="1">
    <source>
        <dbReference type="ARBA" id="ARBA00004141"/>
    </source>
</evidence>
<dbReference type="PANTHER" id="PTHR11003:SF291">
    <property type="entry name" value="IP11374P"/>
    <property type="match status" value="1"/>
</dbReference>
<dbReference type="Gene3D" id="1.10.287.70">
    <property type="match status" value="1"/>
</dbReference>
<dbReference type="EMBL" id="CP041217">
    <property type="protein sequence ID" value="QDH20994.1"/>
    <property type="molecule type" value="Genomic_DNA"/>
</dbReference>
<keyword evidence="4 9" id="KW-1133">Transmembrane helix</keyword>
<dbReference type="GO" id="GO:0030322">
    <property type="term" value="P:stabilization of membrane potential"/>
    <property type="evidence" value="ECO:0007669"/>
    <property type="project" value="TreeGrafter"/>
</dbReference>
<sequence length="134" mass="15045">MISFLLTLKRLLGGIFRAFRSKNFQALFVLVLVFLLSGTLFYVNEEGLTVVDALYFCVMTLSTVGHPDFVPATNLGKVFTMVYVMAGTGIFIALILHIAYAIFKDKRREEHDEEDGFGRTSGKKTPNKRTGEKI</sequence>
<evidence type="ECO:0000256" key="5">
    <source>
        <dbReference type="ARBA" id="ARBA00023065"/>
    </source>
</evidence>
<feature type="region of interest" description="Disordered" evidence="8">
    <location>
        <begin position="109"/>
        <end position="134"/>
    </location>
</feature>
<keyword evidence="5" id="KW-0406">Ion transport</keyword>
<evidence type="ECO:0000313" key="11">
    <source>
        <dbReference type="EMBL" id="QDH20994.1"/>
    </source>
</evidence>
<feature type="transmembrane region" description="Helical" evidence="9">
    <location>
        <begin position="24"/>
        <end position="43"/>
    </location>
</feature>
<gene>
    <name evidence="11" type="ORF">FFV09_09115</name>
</gene>
<evidence type="ECO:0000256" key="6">
    <source>
        <dbReference type="ARBA" id="ARBA00023136"/>
    </source>
</evidence>
<keyword evidence="3 9" id="KW-0812">Transmembrane</keyword>
<reference evidence="11 12" key="1">
    <citation type="submission" date="2019-06" db="EMBL/GenBank/DDBJ databases">
        <title>Saccharibacillus brassicae sp. nov., an endophytic bacterium isolated from Chinese cabbage seeds (Brassica pekinensis).</title>
        <authorList>
            <person name="Jiang L."/>
            <person name="Lee J."/>
            <person name="Kim S.W."/>
        </authorList>
    </citation>
    <scope>NUCLEOTIDE SEQUENCE [LARGE SCALE GENOMIC DNA]</scope>
    <source>
        <strain evidence="12">KCTC 43072 / ATSA2</strain>
    </source>
</reference>
<dbReference type="SUPFAM" id="SSF81324">
    <property type="entry name" value="Voltage-gated potassium channels"/>
    <property type="match status" value="1"/>
</dbReference>
<keyword evidence="7 11" id="KW-0407">Ion channel</keyword>
<dbReference type="AlphaFoldDB" id="A0A4Y6UV37"/>
<feature type="domain" description="Potassium channel" evidence="10">
    <location>
        <begin position="30"/>
        <end position="101"/>
    </location>
</feature>
<dbReference type="GO" id="GO:0015271">
    <property type="term" value="F:outward rectifier potassium channel activity"/>
    <property type="evidence" value="ECO:0007669"/>
    <property type="project" value="TreeGrafter"/>
</dbReference>
<name>A0A4Y6UV37_SACBS</name>
<accession>A0A4Y6UV37</accession>
<dbReference type="KEGG" id="saca:FFV09_09115"/>
<proteinExistence type="predicted"/>
<dbReference type="GO" id="GO:0022841">
    <property type="term" value="F:potassium ion leak channel activity"/>
    <property type="evidence" value="ECO:0007669"/>
    <property type="project" value="TreeGrafter"/>
</dbReference>
<feature type="transmembrane region" description="Helical" evidence="9">
    <location>
        <begin position="81"/>
        <end position="103"/>
    </location>
</feature>
<evidence type="ECO:0000256" key="2">
    <source>
        <dbReference type="ARBA" id="ARBA00022448"/>
    </source>
</evidence>
<keyword evidence="2" id="KW-0813">Transport</keyword>
<keyword evidence="12" id="KW-1185">Reference proteome</keyword>
<dbReference type="PANTHER" id="PTHR11003">
    <property type="entry name" value="POTASSIUM CHANNEL, SUBFAMILY K"/>
    <property type="match status" value="1"/>
</dbReference>
<comment type="subcellular location">
    <subcellularLocation>
        <location evidence="1">Membrane</location>
        <topology evidence="1">Multi-pass membrane protein</topology>
    </subcellularLocation>
</comment>
<protein>
    <submittedName>
        <fullName evidence="11">Two pore domain potassium channel family protein</fullName>
    </submittedName>
</protein>
<evidence type="ECO:0000259" key="10">
    <source>
        <dbReference type="Pfam" id="PF07885"/>
    </source>
</evidence>
<evidence type="ECO:0000256" key="4">
    <source>
        <dbReference type="ARBA" id="ARBA00022989"/>
    </source>
</evidence>
<evidence type="ECO:0000256" key="3">
    <source>
        <dbReference type="ARBA" id="ARBA00022692"/>
    </source>
</evidence>
<evidence type="ECO:0000256" key="9">
    <source>
        <dbReference type="SAM" id="Phobius"/>
    </source>
</evidence>
<dbReference type="GO" id="GO:0005886">
    <property type="term" value="C:plasma membrane"/>
    <property type="evidence" value="ECO:0007669"/>
    <property type="project" value="TreeGrafter"/>
</dbReference>
<dbReference type="OrthoDB" id="9785285at2"/>
<evidence type="ECO:0000256" key="8">
    <source>
        <dbReference type="SAM" id="MobiDB-lite"/>
    </source>
</evidence>
<evidence type="ECO:0000256" key="7">
    <source>
        <dbReference type="ARBA" id="ARBA00023303"/>
    </source>
</evidence>